<evidence type="ECO:0000256" key="12">
    <source>
        <dbReference type="SAM" id="MobiDB-lite"/>
    </source>
</evidence>
<comment type="subcellular location">
    <subcellularLocation>
        <location evidence="2">Mitochondrion inner membrane</location>
        <topology evidence="2">Single-pass membrane protein</topology>
        <orientation evidence="2">Matrix side</orientation>
    </subcellularLocation>
</comment>
<keyword evidence="15" id="KW-1185">Reference proteome</keyword>
<evidence type="ECO:0000313" key="15">
    <source>
        <dbReference type="Proteomes" id="UP000836402"/>
    </source>
</evidence>
<evidence type="ECO:0000256" key="7">
    <source>
        <dbReference type="ARBA" id="ARBA00022792"/>
    </source>
</evidence>
<keyword evidence="7" id="KW-0999">Mitochondrion inner membrane</keyword>
<feature type="compositionally biased region" description="Low complexity" evidence="12">
    <location>
        <begin position="55"/>
        <end position="68"/>
    </location>
</feature>
<protein>
    <recommendedName>
        <fullName evidence="16">NADH dehydrogenase [ubiquinone] 1 beta subcomplex subunit 4</fullName>
    </recommendedName>
</protein>
<evidence type="ECO:0000256" key="9">
    <source>
        <dbReference type="ARBA" id="ARBA00022989"/>
    </source>
</evidence>
<evidence type="ECO:0000256" key="13">
    <source>
        <dbReference type="SAM" id="Phobius"/>
    </source>
</evidence>
<dbReference type="PANTHER" id="PTHR15082">
    <property type="entry name" value="NADH-UBIQUINONE OXIDOREDUCTASE B12 SUBUNIT"/>
    <property type="match status" value="1"/>
</dbReference>
<keyword evidence="9 13" id="KW-1133">Transmembrane helix</keyword>
<keyword evidence="4" id="KW-0813">Transport</keyword>
<feature type="non-terminal residue" evidence="14">
    <location>
        <position position="1"/>
    </location>
</feature>
<evidence type="ECO:0000256" key="11">
    <source>
        <dbReference type="ARBA" id="ARBA00023136"/>
    </source>
</evidence>
<proteinExistence type="inferred from homology"/>
<evidence type="ECO:0008006" key="16">
    <source>
        <dbReference type="Google" id="ProtNLM"/>
    </source>
</evidence>
<dbReference type="EMBL" id="CAJHJG010001299">
    <property type="protein sequence ID" value="CAD6911105.1"/>
    <property type="molecule type" value="Genomic_DNA"/>
</dbReference>
<feature type="region of interest" description="Disordered" evidence="12">
    <location>
        <begin position="44"/>
        <end position="74"/>
    </location>
</feature>
<name>A0ABN7IM81_9BASI</name>
<comment type="function">
    <text evidence="1">Accessory subunit of the mitochondrial membrane respiratory chain NADH dehydrogenase (Complex I), that is believed not to be involved in catalysis. Complex I functions in the transfer of electrons from NADH to the respiratory chain. The immediate electron acceptor for the enzyme is believed to be ubiquinone.</text>
</comment>
<evidence type="ECO:0000256" key="10">
    <source>
        <dbReference type="ARBA" id="ARBA00023128"/>
    </source>
</evidence>
<dbReference type="PANTHER" id="PTHR15082:SF2">
    <property type="entry name" value="NADH DEHYDROGENASE [UBIQUINONE] 1 BETA SUBCOMPLEX SUBUNIT 3"/>
    <property type="match status" value="1"/>
</dbReference>
<evidence type="ECO:0000256" key="8">
    <source>
        <dbReference type="ARBA" id="ARBA00022982"/>
    </source>
</evidence>
<keyword evidence="6 13" id="KW-0812">Transmembrane</keyword>
<keyword evidence="11 13" id="KW-0472">Membrane</keyword>
<comment type="caution">
    <text evidence="14">The sequence shown here is derived from an EMBL/GenBank/DDBJ whole genome shotgun (WGS) entry which is preliminary data.</text>
</comment>
<evidence type="ECO:0000256" key="6">
    <source>
        <dbReference type="ARBA" id="ARBA00022692"/>
    </source>
</evidence>
<evidence type="ECO:0000256" key="1">
    <source>
        <dbReference type="ARBA" id="ARBA00003195"/>
    </source>
</evidence>
<gene>
    <name evidence="14" type="ORF">JKIAZH3_G206</name>
</gene>
<evidence type="ECO:0000256" key="3">
    <source>
        <dbReference type="ARBA" id="ARBA00005667"/>
    </source>
</evidence>
<feature type="transmembrane region" description="Helical" evidence="13">
    <location>
        <begin position="93"/>
        <end position="115"/>
    </location>
</feature>
<organism evidence="14 15">
    <name type="scientific">Tilletia caries</name>
    <name type="common">wheat bunt fungus</name>
    <dbReference type="NCBI Taxonomy" id="13290"/>
    <lineage>
        <taxon>Eukaryota</taxon>
        <taxon>Fungi</taxon>
        <taxon>Dikarya</taxon>
        <taxon>Basidiomycota</taxon>
        <taxon>Ustilaginomycotina</taxon>
        <taxon>Exobasidiomycetes</taxon>
        <taxon>Tilletiales</taxon>
        <taxon>Tilletiaceae</taxon>
        <taxon>Tilletia</taxon>
    </lineage>
</organism>
<dbReference type="InterPro" id="IPR012576">
    <property type="entry name" value="NDUFB3"/>
</dbReference>
<feature type="region of interest" description="Disordered" evidence="12">
    <location>
        <begin position="1"/>
        <end position="23"/>
    </location>
</feature>
<evidence type="ECO:0000256" key="5">
    <source>
        <dbReference type="ARBA" id="ARBA00022660"/>
    </source>
</evidence>
<dbReference type="Pfam" id="PF08122">
    <property type="entry name" value="NDUF_B12"/>
    <property type="match status" value="1"/>
</dbReference>
<keyword evidence="5" id="KW-0679">Respiratory chain</keyword>
<evidence type="ECO:0000256" key="2">
    <source>
        <dbReference type="ARBA" id="ARBA00004298"/>
    </source>
</evidence>
<keyword evidence="10" id="KW-0496">Mitochondrion</keyword>
<keyword evidence="8" id="KW-0249">Electron transport</keyword>
<sequence length="145" mass="16041">PSGTSPRGKGGQGRRASDGVSTSVHDLNNEVSNMRTSLPFAAQRTATSPRLLRIHPQTTQPQHKTQSTMPSGYRDPWAAREAWRKHPLFTNRFYIRNMFPGLGLGAAAFGVYLAVDMLTHPSNLDKIREDAHRQLANQGTILKGH</sequence>
<evidence type="ECO:0000313" key="14">
    <source>
        <dbReference type="EMBL" id="CAD6911105.1"/>
    </source>
</evidence>
<reference evidence="14" key="1">
    <citation type="submission" date="2020-10" db="EMBL/GenBank/DDBJ databases">
        <authorList>
            <person name="Sedaghatjoo S."/>
        </authorList>
    </citation>
    <scope>NUCLEOTIDE SEQUENCE</scope>
    <source>
        <strain evidence="14">AZH3</strain>
    </source>
</reference>
<dbReference type="Proteomes" id="UP000836402">
    <property type="component" value="Unassembled WGS sequence"/>
</dbReference>
<comment type="similarity">
    <text evidence="3">Belongs to the complex I NDUFB3 subunit family.</text>
</comment>
<accession>A0ABN7IM81</accession>
<evidence type="ECO:0000256" key="4">
    <source>
        <dbReference type="ARBA" id="ARBA00022448"/>
    </source>
</evidence>